<evidence type="ECO:0000313" key="2">
    <source>
        <dbReference type="EMBL" id="MBF8437538.1"/>
    </source>
</evidence>
<reference evidence="2" key="1">
    <citation type="submission" date="2020-11" db="EMBL/GenBank/DDBJ databases">
        <title>Halonatronomonas betainensis gen. nov., sp. nov. a novel haloalkaliphilic representative of the family Halanaerobiacae capable of betaine degradation.</title>
        <authorList>
            <person name="Boltyanskaya Y."/>
            <person name="Kevbrin V."/>
            <person name="Detkova E."/>
            <person name="Grouzdev D.S."/>
            <person name="Koziaeva V."/>
            <person name="Zhilina T."/>
        </authorList>
    </citation>
    <scope>NUCLEOTIDE SEQUENCE</scope>
    <source>
        <strain evidence="2">Z-7014</strain>
    </source>
</reference>
<dbReference type="PANTHER" id="PTHR42994">
    <property type="entry name" value="PEPTIDASE T"/>
    <property type="match status" value="1"/>
</dbReference>
<protein>
    <submittedName>
        <fullName evidence="2">M20/M25/M40 family metallo-hydrolase</fullName>
    </submittedName>
</protein>
<dbReference type="Gene3D" id="3.30.70.360">
    <property type="match status" value="1"/>
</dbReference>
<dbReference type="RefSeq" id="WP_270454532.1">
    <property type="nucleotide sequence ID" value="NZ_JADPIE010000006.1"/>
</dbReference>
<gene>
    <name evidence="2" type="ORF">I0Q91_10625</name>
</gene>
<dbReference type="PANTHER" id="PTHR42994:SF2">
    <property type="entry name" value="PEPTIDASE"/>
    <property type="match status" value="1"/>
</dbReference>
<proteinExistence type="predicted"/>
<keyword evidence="3" id="KW-1185">Reference proteome</keyword>
<dbReference type="Proteomes" id="UP000621436">
    <property type="component" value="Unassembled WGS sequence"/>
</dbReference>
<comment type="caution">
    <text evidence="2">The sequence shown here is derived from an EMBL/GenBank/DDBJ whole genome shotgun (WGS) entry which is preliminary data.</text>
</comment>
<accession>A0A931AR99</accession>
<organism evidence="2 3">
    <name type="scientific">Halonatronomonas betaini</name>
    <dbReference type="NCBI Taxonomy" id="2778430"/>
    <lineage>
        <taxon>Bacteria</taxon>
        <taxon>Bacillati</taxon>
        <taxon>Bacillota</taxon>
        <taxon>Clostridia</taxon>
        <taxon>Halanaerobiales</taxon>
        <taxon>Halarsenatibacteraceae</taxon>
        <taxon>Halonatronomonas</taxon>
    </lineage>
</organism>
<evidence type="ECO:0000313" key="3">
    <source>
        <dbReference type="Proteomes" id="UP000621436"/>
    </source>
</evidence>
<evidence type="ECO:0000256" key="1">
    <source>
        <dbReference type="ARBA" id="ARBA00001947"/>
    </source>
</evidence>
<comment type="cofactor">
    <cofactor evidence="1">
        <name>Zn(2+)</name>
        <dbReference type="ChEBI" id="CHEBI:29105"/>
    </cofactor>
</comment>
<dbReference type="GO" id="GO:0016787">
    <property type="term" value="F:hydrolase activity"/>
    <property type="evidence" value="ECO:0007669"/>
    <property type="project" value="InterPro"/>
</dbReference>
<name>A0A931AR99_9FIRM</name>
<dbReference type="InterPro" id="IPR002933">
    <property type="entry name" value="Peptidase_M20"/>
</dbReference>
<dbReference type="AlphaFoldDB" id="A0A931AR99"/>
<dbReference type="SUPFAM" id="SSF53187">
    <property type="entry name" value="Zn-dependent exopeptidases"/>
    <property type="match status" value="1"/>
</dbReference>
<dbReference type="EMBL" id="JADPIE010000006">
    <property type="protein sequence ID" value="MBF8437538.1"/>
    <property type="molecule type" value="Genomic_DNA"/>
</dbReference>
<dbReference type="Pfam" id="PF01546">
    <property type="entry name" value="Peptidase_M20"/>
    <property type="match status" value="1"/>
</dbReference>
<dbReference type="Gene3D" id="3.40.630.10">
    <property type="entry name" value="Zn peptidases"/>
    <property type="match status" value="2"/>
</dbReference>
<sequence length="357" mass="39024">MNNLSKLPVDIFRELIEINSPSRHEGSLAARVIDYLQEAGLETLQDRTSNYINSQTGNIIGINPPCEDGLLLVAHLDRVEPGQNIKLIKEGRYLKSQGNTILGADNLAGISAILSFLLINKNYLPEGLGVLFTVAEELGLLGASFLPESFLDLFDHAIVLDGEAKVGSFFVEEPAACFFLFQIVGQESNASRRLNLQIARSTINDIGNHVRSFFIKDGLPVAGAELDSIIIAARGNNTNHLIRKWPDLLAHKIKDVLPDIKGEISLLHCSQGVNFTDEKPPWLKNLINSTRVAGHRPELIKSGDISEAGLISTRGLPAINIGTGAENSHTTSEKLKIEELANQVDILTEYIIEGGYF</sequence>